<evidence type="ECO:0000256" key="1">
    <source>
        <dbReference type="ARBA" id="ARBA00022737"/>
    </source>
</evidence>
<gene>
    <name evidence="8" type="primary">SCYL1</name>
</gene>
<dbReference type="AlphaFoldDB" id="A0A8D2BE75"/>
<evidence type="ECO:0000256" key="2">
    <source>
        <dbReference type="ARBA" id="ARBA00023054"/>
    </source>
</evidence>
<dbReference type="Pfam" id="PF02985">
    <property type="entry name" value="HEAT"/>
    <property type="match status" value="1"/>
</dbReference>
<evidence type="ECO:0000313" key="9">
    <source>
        <dbReference type="Proteomes" id="UP000694564"/>
    </source>
</evidence>
<dbReference type="InterPro" id="IPR000357">
    <property type="entry name" value="HEAT"/>
</dbReference>
<dbReference type="InterPro" id="IPR011989">
    <property type="entry name" value="ARM-like"/>
</dbReference>
<evidence type="ECO:0000256" key="7">
    <source>
        <dbReference type="SAM" id="MobiDB-lite"/>
    </source>
</evidence>
<evidence type="ECO:0000313" key="8">
    <source>
        <dbReference type="Ensembl" id="ENSSVLP00005013421.1"/>
    </source>
</evidence>
<evidence type="ECO:0000256" key="6">
    <source>
        <dbReference type="ARBA" id="ARBA00056114"/>
    </source>
</evidence>
<dbReference type="PANTHER" id="PTHR12984">
    <property type="entry name" value="SCY1-RELATED S/T PROTEIN KINASE-LIKE"/>
    <property type="match status" value="1"/>
</dbReference>
<keyword evidence="9" id="KW-1185">Reference proteome</keyword>
<dbReference type="OrthoDB" id="447103at2759"/>
<reference evidence="8" key="1">
    <citation type="submission" date="2025-08" db="UniProtKB">
        <authorList>
            <consortium name="Ensembl"/>
        </authorList>
    </citation>
    <scope>IDENTIFICATION</scope>
</reference>
<keyword evidence="2" id="KW-0175">Coiled coil</keyword>
<feature type="compositionally biased region" description="Acidic residues" evidence="7">
    <location>
        <begin position="598"/>
        <end position="608"/>
    </location>
</feature>
<protein>
    <recommendedName>
        <fullName evidence="4">N-terminal kinase-like protein</fullName>
    </recommendedName>
    <alternativeName>
        <fullName evidence="5">SCY1-like protein 1</fullName>
    </alternativeName>
</protein>
<dbReference type="Proteomes" id="UP000694564">
    <property type="component" value="Chromosome 11"/>
</dbReference>
<organism evidence="8 9">
    <name type="scientific">Sciurus vulgaris</name>
    <name type="common">Eurasian red squirrel</name>
    <dbReference type="NCBI Taxonomy" id="55149"/>
    <lineage>
        <taxon>Eukaryota</taxon>
        <taxon>Metazoa</taxon>
        <taxon>Chordata</taxon>
        <taxon>Craniata</taxon>
        <taxon>Vertebrata</taxon>
        <taxon>Euteleostomi</taxon>
        <taxon>Mammalia</taxon>
        <taxon>Eutheria</taxon>
        <taxon>Euarchontoglires</taxon>
        <taxon>Glires</taxon>
        <taxon>Rodentia</taxon>
        <taxon>Sciuromorpha</taxon>
        <taxon>Sciuridae</taxon>
        <taxon>Sciurinae</taxon>
        <taxon>Sciurini</taxon>
        <taxon>Sciurus</taxon>
    </lineage>
</organism>
<feature type="region of interest" description="Disordered" evidence="7">
    <location>
        <begin position="521"/>
        <end position="652"/>
    </location>
</feature>
<dbReference type="Ensembl" id="ENSSVLT00005014852.1">
    <property type="protein sequence ID" value="ENSSVLP00005013421.1"/>
    <property type="gene ID" value="ENSSVLG00005010565.1"/>
</dbReference>
<dbReference type="PANTHER" id="PTHR12984:SF3">
    <property type="entry name" value="N-TERMINAL KINASE-LIKE PROTEIN"/>
    <property type="match status" value="1"/>
</dbReference>
<comment type="function">
    <text evidence="6">Regulates COPI-mediated retrograde protein traffic at the interface between the Golgi apparatus and the endoplasmic reticulum. Involved in the maintenance of the Golgi apparatus morphology.</text>
</comment>
<feature type="compositionally biased region" description="Basic and acidic residues" evidence="7">
    <location>
        <begin position="609"/>
        <end position="619"/>
    </location>
</feature>
<dbReference type="SUPFAM" id="SSF48371">
    <property type="entry name" value="ARM repeat"/>
    <property type="match status" value="1"/>
</dbReference>
<dbReference type="InterPro" id="IPR051177">
    <property type="entry name" value="CIK-Related_Protein"/>
</dbReference>
<proteinExistence type="inferred from homology"/>
<comment type="similarity">
    <text evidence="3">Belongs to the protein kinase superfamily.</text>
</comment>
<dbReference type="InterPro" id="IPR016024">
    <property type="entry name" value="ARM-type_fold"/>
</dbReference>
<evidence type="ECO:0000256" key="3">
    <source>
        <dbReference type="ARBA" id="ARBA00038349"/>
    </source>
</evidence>
<dbReference type="Gene3D" id="1.25.10.10">
    <property type="entry name" value="Leucine-rich Repeat Variant"/>
    <property type="match status" value="1"/>
</dbReference>
<dbReference type="GeneTree" id="ENSGT00930000151054"/>
<feature type="compositionally biased region" description="Basic and acidic residues" evidence="7">
    <location>
        <begin position="626"/>
        <end position="639"/>
    </location>
</feature>
<evidence type="ECO:0000256" key="4">
    <source>
        <dbReference type="ARBA" id="ARBA00040972"/>
    </source>
</evidence>
<keyword evidence="1" id="KW-0677">Repeat</keyword>
<evidence type="ECO:0000256" key="5">
    <source>
        <dbReference type="ARBA" id="ARBA00042347"/>
    </source>
</evidence>
<dbReference type="Gene3D" id="1.10.510.10">
    <property type="entry name" value="Transferase(Phosphotransferase) domain 1"/>
    <property type="match status" value="1"/>
</dbReference>
<sequence>MAAVFVDRAGEWKLGGLDYMYSAQGNGGGPPRKGIPELEQYDPPELTDNSSRVVREKWSADMWRLGCSSGKVLQRAPASAAALRSPGKIPKSLVPHYCELVGANPKVRPNPARFLQNCQAPGGFMNNRFVETNLFLEEIQIKEPAEKQKFFQELSKSLDSFPEDFCRHKVLPQLLTAFEFGNAGAVVLTPLFKVGKFLSAEEYQQKIIPVVVKMFSSTDRAMRIRLLQQMEQFIQYLDEPTVNTQIFPHVVHGFLDTNPAIREQTVKSMLLLAPKLNEANLNVELMKHFARLQAKDEQGPIRCNTTVCLGKIGSYLSASTRHRVLTSAFSRATKDPFAPSRVAGVLGFAATHNLYSMNDCAHKILPVLCGLTVDPEKSVRDQAFKALRSFLSKLESVSEDPTQLAEVEKDVHAASSPGMGGAAASWAGWAVTGVSSLTSKLIRAHPTATQAETNVPQRPGMEWGLVSLWVSWMQEDKDTTEDSSTADRWDDEDWGSLEQEAESVLAQQDDWSTRGQAGIAGQVSHPEHKSPESDWSNWEAEGSWEQGWQEPSSPEPLPEGTRLASEYNWGGPESNDKGDPFAALSVRSGTQPRPESDSWGEDNWEGLETESRQAKAELARKKREERRREMEAKRAEKKAAKGPMKLGARKLD</sequence>
<accession>A0A8D2BE75</accession>
<dbReference type="FunFam" id="1.25.10.10:FF:000108">
    <property type="entry name" value="N-terminal kinase-like protein isoform X1"/>
    <property type="match status" value="1"/>
</dbReference>
<reference evidence="8" key="2">
    <citation type="submission" date="2025-09" db="UniProtKB">
        <authorList>
            <consortium name="Ensembl"/>
        </authorList>
    </citation>
    <scope>IDENTIFICATION</scope>
</reference>
<name>A0A8D2BE75_SCIVU</name>